<accession>A0A562RJ92</accession>
<comment type="subunit">
    <text evidence="2">Monomer. Interacts with PqqE.</text>
</comment>
<dbReference type="RefSeq" id="WP_145646880.1">
    <property type="nucleotide sequence ID" value="NZ_VLLB01000001.1"/>
</dbReference>
<dbReference type="Proteomes" id="UP000318431">
    <property type="component" value="Unassembled WGS sequence"/>
</dbReference>
<sequence>MNGPTLPDRPALNRRCRLQWEPAQGAHVLLYPEGMVRLNDSAAAILQGCDGASSVAQIVGRLEAQFGATGLRAEVESFMAHAFLHDWIV</sequence>
<evidence type="ECO:0000256" key="2">
    <source>
        <dbReference type="ARBA" id="ARBA00011741"/>
    </source>
</evidence>
<dbReference type="GO" id="GO:0048038">
    <property type="term" value="F:quinone binding"/>
    <property type="evidence" value="ECO:0007669"/>
    <property type="project" value="InterPro"/>
</dbReference>
<dbReference type="NCBIfam" id="TIGR03859">
    <property type="entry name" value="PQQ_PqqD"/>
    <property type="match status" value="1"/>
</dbReference>
<evidence type="ECO:0000313" key="5">
    <source>
        <dbReference type="Proteomes" id="UP000318431"/>
    </source>
</evidence>
<comment type="pathway">
    <text evidence="1">Cofactor biosynthesis; pyrroloquinoline quinone biosynthesis.</text>
</comment>
<dbReference type="GO" id="GO:0018189">
    <property type="term" value="P:pyrroloquinoline quinone biosynthetic process"/>
    <property type="evidence" value="ECO:0007669"/>
    <property type="project" value="UniProtKB-UniPathway"/>
</dbReference>
<name>A0A562RJ92_9BURK</name>
<comment type="caution">
    <text evidence="4">The sequence shown here is derived from an EMBL/GenBank/DDBJ whole genome shotgun (WGS) entry which is preliminary data.</text>
</comment>
<evidence type="ECO:0000256" key="1">
    <source>
        <dbReference type="ARBA" id="ARBA00004886"/>
    </source>
</evidence>
<gene>
    <name evidence="4" type="ORF">IP91_00201</name>
</gene>
<keyword evidence="5" id="KW-1185">Reference proteome</keyword>
<dbReference type="EMBL" id="VLLB01000001">
    <property type="protein sequence ID" value="TWI69135.1"/>
    <property type="molecule type" value="Genomic_DNA"/>
</dbReference>
<reference evidence="4 5" key="1">
    <citation type="journal article" date="2015" name="Stand. Genomic Sci.">
        <title>Genomic Encyclopedia of Bacterial and Archaeal Type Strains, Phase III: the genomes of soil and plant-associated and newly described type strains.</title>
        <authorList>
            <person name="Whitman W.B."/>
            <person name="Woyke T."/>
            <person name="Klenk H.P."/>
            <person name="Zhou Y."/>
            <person name="Lilburn T.G."/>
            <person name="Beck B.J."/>
            <person name="De Vos P."/>
            <person name="Vandamme P."/>
            <person name="Eisen J.A."/>
            <person name="Garrity G."/>
            <person name="Hugenholtz P."/>
            <person name="Kyrpides N.C."/>
        </authorList>
    </citation>
    <scope>NUCLEOTIDE SEQUENCE [LARGE SCALE GENOMIC DNA]</scope>
    <source>
        <strain evidence="4 5">CGMCC 1.10822</strain>
    </source>
</reference>
<evidence type="ECO:0000313" key="4">
    <source>
        <dbReference type="EMBL" id="TWI69135.1"/>
    </source>
</evidence>
<dbReference type="UniPathway" id="UPA00539"/>
<protein>
    <submittedName>
        <fullName evidence="4">Pyrroloquinoline quinone biosynthesis protein D</fullName>
    </submittedName>
</protein>
<proteinExistence type="predicted"/>
<evidence type="ECO:0000256" key="3">
    <source>
        <dbReference type="ARBA" id="ARBA00022905"/>
    </source>
</evidence>
<keyword evidence="3" id="KW-0884">PQQ biosynthesis</keyword>
<dbReference type="AlphaFoldDB" id="A0A562RJ92"/>
<dbReference type="InterPro" id="IPR008792">
    <property type="entry name" value="PQQD"/>
</dbReference>
<dbReference type="Pfam" id="PF05402">
    <property type="entry name" value="PqqD"/>
    <property type="match status" value="1"/>
</dbReference>
<dbReference type="OrthoDB" id="7356791at2"/>
<dbReference type="Gene3D" id="1.10.10.1150">
    <property type="entry name" value="Coenzyme PQQ synthesis protein D (PqqD)"/>
    <property type="match status" value="1"/>
</dbReference>
<dbReference type="InterPro" id="IPR022479">
    <property type="entry name" value="PqqD_bac"/>
</dbReference>
<dbReference type="InterPro" id="IPR041881">
    <property type="entry name" value="PqqD_sf"/>
</dbReference>
<organism evidence="4 5">
    <name type="scientific">Pseudoduganella lurida</name>
    <dbReference type="NCBI Taxonomy" id="1036180"/>
    <lineage>
        <taxon>Bacteria</taxon>
        <taxon>Pseudomonadati</taxon>
        <taxon>Pseudomonadota</taxon>
        <taxon>Betaproteobacteria</taxon>
        <taxon>Burkholderiales</taxon>
        <taxon>Oxalobacteraceae</taxon>
        <taxon>Telluria group</taxon>
        <taxon>Pseudoduganella</taxon>
    </lineage>
</organism>